<reference evidence="5 6" key="1">
    <citation type="submission" date="2019-06" db="EMBL/GenBank/DDBJ databases">
        <title>Sequencing the genomes of 1000 actinobacteria strains.</title>
        <authorList>
            <person name="Klenk H.-P."/>
        </authorList>
    </citation>
    <scope>NUCLEOTIDE SEQUENCE [LARGE SCALE GENOMIC DNA]</scope>
    <source>
        <strain evidence="5 6">DSM 18607</strain>
    </source>
</reference>
<dbReference type="EMBL" id="VFMN01000001">
    <property type="protein sequence ID" value="TQJ08036.1"/>
    <property type="molecule type" value="Genomic_DNA"/>
</dbReference>
<feature type="compositionally biased region" description="Gly residues" evidence="2">
    <location>
        <begin position="391"/>
        <end position="402"/>
    </location>
</feature>
<keyword evidence="3" id="KW-0472">Membrane</keyword>
<evidence type="ECO:0000313" key="5">
    <source>
        <dbReference type="EMBL" id="TQJ08036.1"/>
    </source>
</evidence>
<dbReference type="OrthoDB" id="4401005at2"/>
<feature type="compositionally biased region" description="Low complexity" evidence="2">
    <location>
        <begin position="421"/>
        <end position="447"/>
    </location>
</feature>
<evidence type="ECO:0000313" key="6">
    <source>
        <dbReference type="Proteomes" id="UP000317893"/>
    </source>
</evidence>
<keyword evidence="1" id="KW-0677">Repeat</keyword>
<evidence type="ECO:0000259" key="4">
    <source>
        <dbReference type="Pfam" id="PF00432"/>
    </source>
</evidence>
<feature type="transmembrane region" description="Helical" evidence="3">
    <location>
        <begin position="492"/>
        <end position="511"/>
    </location>
</feature>
<dbReference type="InterPro" id="IPR001330">
    <property type="entry name" value="Prenyltrans"/>
</dbReference>
<comment type="caution">
    <text evidence="5">The sequence shown here is derived from an EMBL/GenBank/DDBJ whole genome shotgun (WGS) entry which is preliminary data.</text>
</comment>
<dbReference type="Gene3D" id="1.50.10.20">
    <property type="match status" value="2"/>
</dbReference>
<dbReference type="InterPro" id="IPR008930">
    <property type="entry name" value="Terpenoid_cyclase/PrenylTrfase"/>
</dbReference>
<dbReference type="GO" id="GO:0016740">
    <property type="term" value="F:transferase activity"/>
    <property type="evidence" value="ECO:0007669"/>
    <property type="project" value="UniProtKB-KW"/>
</dbReference>
<dbReference type="SUPFAM" id="SSF48239">
    <property type="entry name" value="Terpenoid cyclases/Protein prenyltransferases"/>
    <property type="match status" value="1"/>
</dbReference>
<sequence>MPHRLLVRPSGLLTGALAVASGLVVAAAGLVGTAPGARAAGAVDLQRGSDYLAGQLTGAPGVTGRYAAGFGQADLGLTIDTGLALAATGRDQSALADVVAFVEHGTDPNGQSLGSWTGITDHAAGVRPDYRSGGSIAKAVVLEQVVGHDPASVGGLDLLTNLAETVCRKPDANGCAARGNYRYATSVFSQALGVVAQTRAGQDATRPLAYLAGLQAADGSFPSLLPSSGDQDVDSTAMAAMALDLVPGHSAAVDRAVAWVASRQGADGGFAGTSGSSLNTAGLAAQGLALRPSTYGATLARVRAFLGAHQNADGGFGISTTETASDVRASAQALGGAVGTSFGTLRLATTLPGAGAGGSPPPTGTPTPRPTGPRPTSPAPRPSTPAPVPAGAGGSGSGGGAVGPRTGPALGSGVGPGAPGTGSSSPTPAASATSTPSTSSPSSSSPSTPSPSSPSSASGTATASGAGSTPPPTAGGPSTQRTSATTGGVNPLWWVVLAVAVGFGVVLVRTLRGRPTPARHPGAHR</sequence>
<accession>A0A542DYB9</accession>
<dbReference type="Proteomes" id="UP000317893">
    <property type="component" value="Unassembled WGS sequence"/>
</dbReference>
<keyword evidence="5" id="KW-0808">Transferase</keyword>
<feature type="compositionally biased region" description="Gly residues" evidence="2">
    <location>
        <begin position="410"/>
        <end position="420"/>
    </location>
</feature>
<organism evidence="5 6">
    <name type="scientific">Lapillicoccus jejuensis</name>
    <dbReference type="NCBI Taxonomy" id="402171"/>
    <lineage>
        <taxon>Bacteria</taxon>
        <taxon>Bacillati</taxon>
        <taxon>Actinomycetota</taxon>
        <taxon>Actinomycetes</taxon>
        <taxon>Micrococcales</taxon>
        <taxon>Intrasporangiaceae</taxon>
        <taxon>Lapillicoccus</taxon>
    </lineage>
</organism>
<protein>
    <submittedName>
        <fullName evidence="5">Prenyltransferase/squalene oxidase-like repeat protein</fullName>
    </submittedName>
</protein>
<dbReference type="CDD" id="cd00688">
    <property type="entry name" value="ISOPREN_C2_like"/>
    <property type="match status" value="1"/>
</dbReference>
<feature type="domain" description="Prenyltransferase alpha-alpha toroid" evidence="4">
    <location>
        <begin position="192"/>
        <end position="276"/>
    </location>
</feature>
<dbReference type="Pfam" id="PF00432">
    <property type="entry name" value="Prenyltrans"/>
    <property type="match status" value="1"/>
</dbReference>
<keyword evidence="3" id="KW-0812">Transmembrane</keyword>
<feature type="compositionally biased region" description="Low complexity" evidence="2">
    <location>
        <begin position="453"/>
        <end position="468"/>
    </location>
</feature>
<keyword evidence="6" id="KW-1185">Reference proteome</keyword>
<gene>
    <name evidence="5" type="ORF">FB458_1115</name>
</gene>
<evidence type="ECO:0000256" key="1">
    <source>
        <dbReference type="ARBA" id="ARBA00022737"/>
    </source>
</evidence>
<dbReference type="RefSeq" id="WP_141847461.1">
    <property type="nucleotide sequence ID" value="NZ_BAAAPR010000002.1"/>
</dbReference>
<feature type="region of interest" description="Disordered" evidence="2">
    <location>
        <begin position="349"/>
        <end position="484"/>
    </location>
</feature>
<feature type="compositionally biased region" description="Pro residues" evidence="2">
    <location>
        <begin position="359"/>
        <end position="388"/>
    </location>
</feature>
<proteinExistence type="predicted"/>
<evidence type="ECO:0000256" key="2">
    <source>
        <dbReference type="SAM" id="MobiDB-lite"/>
    </source>
</evidence>
<keyword evidence="3" id="KW-1133">Transmembrane helix</keyword>
<dbReference type="AlphaFoldDB" id="A0A542DYB9"/>
<name>A0A542DYB9_9MICO</name>
<evidence type="ECO:0000256" key="3">
    <source>
        <dbReference type="SAM" id="Phobius"/>
    </source>
</evidence>